<sequence length="644" mass="73542">MKILIEQLQVQTKKTKEIVDFSESITYIYGPVGKGKSTVARLVDFCLGGHLENTPAIQQEFVSATLYVTLGLYKCTLERSATDTSSVRVTWYKSEENNGSIIAPLQAESEPIISETTLYNLSDVIYHLCGVEPIKVRQRSRDADSPLIRLSFRDLWRYCYLEQMHLDSSFFRFEDPFRGRKSQDAMRFFTGLHSERLSQLENDLMKSVDSQRAKREAVKQIREFMSKFSLGSESDIIDELTSTEAQLTEARNQKEQLHKKRNVDIHPTDPLRVELVELGDQVLQLKIAINDSEEIVEEQRRLHSELITAKIKNERISQASMLFDDVHFECCPACGSIIQDNPDKDICSLCGSPKSVHKEDKALDDEVVRKDINTRIDELADSIKRRDAEIRRAKLQLDEAIAHKEFFDAKLQEDLSNYDSAIVEEIRQAERTIATLEERVASLSKLRLMPQAINKLEEEAGAIQGKIDSLRSELEYERSRLVKADEIVHAIADEFKRIMISVKYPGVYDDDHVSIDPRNWRAEIVHGDYSWSFWDTGSGGKKTLFNVCYALAIHSIAVKRNLPVPSLLVIDSPTKNISDDENPELVASLYREIYQLSVESHDEFQLLLIDSDFVAPETEMPDLLIRHMAGTEDAPSLIPYYEGP</sequence>
<dbReference type="AlphaFoldDB" id="A0A644ZIU2"/>
<dbReference type="Gene3D" id="3.40.50.300">
    <property type="entry name" value="P-loop containing nucleotide triphosphate hydrolases"/>
    <property type="match status" value="2"/>
</dbReference>
<comment type="caution">
    <text evidence="3">The sequence shown here is derived from an EMBL/GenBank/DDBJ whole genome shotgun (WGS) entry which is preliminary data.</text>
</comment>
<dbReference type="GO" id="GO:0006302">
    <property type="term" value="P:double-strand break repair"/>
    <property type="evidence" value="ECO:0007669"/>
    <property type="project" value="InterPro"/>
</dbReference>
<dbReference type="PANTHER" id="PTHR32114">
    <property type="entry name" value="ABC TRANSPORTER ABCH.3"/>
    <property type="match status" value="1"/>
</dbReference>
<evidence type="ECO:0000313" key="3">
    <source>
        <dbReference type="EMBL" id="MPM40647.1"/>
    </source>
</evidence>
<dbReference type="EMBL" id="VSSQ01009078">
    <property type="protein sequence ID" value="MPM40647.1"/>
    <property type="molecule type" value="Genomic_DNA"/>
</dbReference>
<dbReference type="InterPro" id="IPR022205">
    <property type="entry name" value="DUF3732"/>
</dbReference>
<keyword evidence="1" id="KW-0175">Coiled coil</keyword>
<dbReference type="SUPFAM" id="SSF52540">
    <property type="entry name" value="P-loop containing nucleoside triphosphate hydrolases"/>
    <property type="match status" value="2"/>
</dbReference>
<evidence type="ECO:0000259" key="2">
    <source>
        <dbReference type="Pfam" id="PF13476"/>
    </source>
</evidence>
<dbReference type="PANTHER" id="PTHR32114:SF2">
    <property type="entry name" value="ABC TRANSPORTER ABCH.3"/>
    <property type="match status" value="1"/>
</dbReference>
<accession>A0A644ZIU2</accession>
<name>A0A644ZIU2_9ZZZZ</name>
<dbReference type="InterPro" id="IPR038729">
    <property type="entry name" value="Rad50/SbcC_AAA"/>
</dbReference>
<dbReference type="Pfam" id="PF13476">
    <property type="entry name" value="AAA_23"/>
    <property type="match status" value="1"/>
</dbReference>
<reference evidence="3" key="1">
    <citation type="submission" date="2019-08" db="EMBL/GenBank/DDBJ databases">
        <authorList>
            <person name="Kucharzyk K."/>
            <person name="Murdoch R.W."/>
            <person name="Higgins S."/>
            <person name="Loffler F."/>
        </authorList>
    </citation>
    <scope>NUCLEOTIDE SEQUENCE</scope>
</reference>
<protein>
    <recommendedName>
        <fullName evidence="2">Rad50/SbcC-type AAA domain-containing protein</fullName>
    </recommendedName>
</protein>
<dbReference type="GO" id="GO:0016887">
    <property type="term" value="F:ATP hydrolysis activity"/>
    <property type="evidence" value="ECO:0007669"/>
    <property type="project" value="InterPro"/>
</dbReference>
<proteinExistence type="predicted"/>
<feature type="domain" description="Rad50/SbcC-type AAA" evidence="2">
    <location>
        <begin position="18"/>
        <end position="259"/>
    </location>
</feature>
<gene>
    <name evidence="3" type="ORF">SDC9_87291</name>
</gene>
<dbReference type="InterPro" id="IPR027417">
    <property type="entry name" value="P-loop_NTPase"/>
</dbReference>
<dbReference type="Pfam" id="PF12532">
    <property type="entry name" value="DUF3732"/>
    <property type="match status" value="1"/>
</dbReference>
<evidence type="ECO:0000256" key="1">
    <source>
        <dbReference type="SAM" id="Coils"/>
    </source>
</evidence>
<organism evidence="3">
    <name type="scientific">bioreactor metagenome</name>
    <dbReference type="NCBI Taxonomy" id="1076179"/>
    <lineage>
        <taxon>unclassified sequences</taxon>
        <taxon>metagenomes</taxon>
        <taxon>ecological metagenomes</taxon>
    </lineage>
</organism>
<feature type="coiled-coil region" evidence="1">
    <location>
        <begin position="376"/>
        <end position="473"/>
    </location>
</feature>